<keyword evidence="2" id="KW-0812">Transmembrane</keyword>
<feature type="region of interest" description="Disordered" evidence="1">
    <location>
        <begin position="1"/>
        <end position="53"/>
    </location>
</feature>
<evidence type="ECO:0000313" key="3">
    <source>
        <dbReference type="EMBL" id="WNO55040.1"/>
    </source>
</evidence>
<evidence type="ECO:0000256" key="2">
    <source>
        <dbReference type="SAM" id="Phobius"/>
    </source>
</evidence>
<accession>A0ABZ0BC82</accession>
<feature type="compositionally biased region" description="Basic and acidic residues" evidence="1">
    <location>
        <begin position="18"/>
        <end position="43"/>
    </location>
</feature>
<reference evidence="3 4" key="1">
    <citation type="submission" date="2023-09" db="EMBL/GenBank/DDBJ databases">
        <authorList>
            <person name="Rey-Velasco X."/>
        </authorList>
    </citation>
    <scope>NUCLEOTIDE SEQUENCE [LARGE SCALE GENOMIC DNA]</scope>
    <source>
        <strain evidence="3 4">W311</strain>
    </source>
</reference>
<evidence type="ECO:0000256" key="1">
    <source>
        <dbReference type="SAM" id="MobiDB-lite"/>
    </source>
</evidence>
<organism evidence="3 4">
    <name type="scientific">Stakelama saccharophila</name>
    <dbReference type="NCBI Taxonomy" id="3075605"/>
    <lineage>
        <taxon>Bacteria</taxon>
        <taxon>Pseudomonadati</taxon>
        <taxon>Pseudomonadota</taxon>
        <taxon>Alphaproteobacteria</taxon>
        <taxon>Sphingomonadales</taxon>
        <taxon>Sphingomonadaceae</taxon>
        <taxon>Stakelama</taxon>
    </lineage>
</organism>
<evidence type="ECO:0000313" key="4">
    <source>
        <dbReference type="Proteomes" id="UP001302249"/>
    </source>
</evidence>
<name>A0ABZ0BC82_9SPHN</name>
<dbReference type="Proteomes" id="UP001302249">
    <property type="component" value="Chromosome"/>
</dbReference>
<keyword evidence="2" id="KW-0472">Membrane</keyword>
<protein>
    <recommendedName>
        <fullName evidence="5">YtxH domain-containing protein</fullName>
    </recommendedName>
</protein>
<sequence>MTDTQTPNANSSQSGIRGKADDTISKTRDRASKAYGKSRETGRKATRYAGDSLDGNPLAMLVGGAAVGLLAGVLLPRTERETEMFGSTGKRLIQGATAAAAAARDAGKEEFEALAPDKGTAKSKASSIFGHVAKAAGDAGKSAVSGKKTA</sequence>
<proteinExistence type="predicted"/>
<dbReference type="RefSeq" id="WP_313918182.1">
    <property type="nucleotide sequence ID" value="NZ_CP135076.1"/>
</dbReference>
<keyword evidence="4" id="KW-1185">Reference proteome</keyword>
<feature type="compositionally biased region" description="Polar residues" evidence="1">
    <location>
        <begin position="1"/>
        <end position="15"/>
    </location>
</feature>
<keyword evidence="2" id="KW-1133">Transmembrane helix</keyword>
<feature type="transmembrane region" description="Helical" evidence="2">
    <location>
        <begin position="58"/>
        <end position="75"/>
    </location>
</feature>
<evidence type="ECO:0008006" key="5">
    <source>
        <dbReference type="Google" id="ProtNLM"/>
    </source>
</evidence>
<gene>
    <name evidence="3" type="ORF">RPR59_07295</name>
</gene>
<dbReference type="EMBL" id="CP135076">
    <property type="protein sequence ID" value="WNO55040.1"/>
    <property type="molecule type" value="Genomic_DNA"/>
</dbReference>